<evidence type="ECO:0008006" key="3">
    <source>
        <dbReference type="Google" id="ProtNLM"/>
    </source>
</evidence>
<dbReference type="RefSeq" id="WP_270004847.1">
    <property type="nucleotide sequence ID" value="NZ_JAPFGC010000001.1"/>
</dbReference>
<dbReference type="EMBL" id="JAPFGC010000001">
    <property type="protein sequence ID" value="MDA0175928.1"/>
    <property type="molecule type" value="Genomic_DNA"/>
</dbReference>
<accession>A0ABT4RVS4</accession>
<feature type="non-terminal residue" evidence="1">
    <location>
        <position position="596"/>
    </location>
</feature>
<name>A0ABT4RVS4_9FLAO</name>
<organism evidence="1 2">
    <name type="scientific">Mesoflavibacter profundi</name>
    <dbReference type="NCBI Taxonomy" id="2708110"/>
    <lineage>
        <taxon>Bacteria</taxon>
        <taxon>Pseudomonadati</taxon>
        <taxon>Bacteroidota</taxon>
        <taxon>Flavobacteriia</taxon>
        <taxon>Flavobacteriales</taxon>
        <taxon>Flavobacteriaceae</taxon>
        <taxon>Mesoflavibacter</taxon>
    </lineage>
</organism>
<evidence type="ECO:0000313" key="1">
    <source>
        <dbReference type="EMBL" id="MDA0175928.1"/>
    </source>
</evidence>
<gene>
    <name evidence="1" type="ORF">OOZ35_00310</name>
</gene>
<keyword evidence="2" id="KW-1185">Reference proteome</keyword>
<reference evidence="1" key="1">
    <citation type="submission" date="2022-11" db="EMBL/GenBank/DDBJ databases">
        <title>Refractory cell wall polysaccharides provide important carbon source for microbial heterotrophs in the hadal ocean.</title>
        <authorList>
            <person name="Zhu X."/>
        </authorList>
    </citation>
    <scope>NUCLEOTIDE SEQUENCE</scope>
    <source>
        <strain evidence="1">MTRN7</strain>
    </source>
</reference>
<sequence>MKQITIISNNLELEYVSETLTIKRDNNSFDVDFKVAHTSQPFLIIENETTKDALGPRDITSIGKQKVIEVDVIELGETYKGELQILKYIDGFRKCNLKYASELYPLLKSKIRDFMPVVSVIPNETNPVPYTETSEDDVAGASNWSTFAENMLNDVFPQAKLQLPKMKYSNLFGDLEAGDSWESYQNYINNYDQDENTLQYTLIENDYSINGSQLNVYNRNVISPQIFLLSPLFFALQSIGFKLKGEFVDNSFIRRILLLSKENNLTEISKTPDSIDLEIPNVNFIYNNPYYQGYPIITETFTVQSSGSYRLKYKFIFNTSNSPYTSNNNSPNTTFLSLMFSGSFPSLIYNKSLYNQLYNGDSTFTVEGEFDFNVESAYVNQDLTVFYCNKSLEMPVFQSIEIYRTDAERKYYQMHPTINTSRYIPDWTVAKYINELKKTFNLKVTPNDFKKELVINFNENINVNTVPTILNKSFKIAGYNSVANTSFTLRFANDVDNALFITRDNTELLTTQEDAFNKEWRNQFKLVDHNSVTTELSDELHEKDGVGLMIYDVANKPYISDNYLSQQLQFEGPTGLYAKFWRKWLNFRLNASSLEI</sequence>
<evidence type="ECO:0000313" key="2">
    <source>
        <dbReference type="Proteomes" id="UP001149142"/>
    </source>
</evidence>
<protein>
    <recommendedName>
        <fullName evidence="3">Thiol-activated cytolysin C-terminal domain-containing protein</fullName>
    </recommendedName>
</protein>
<comment type="caution">
    <text evidence="1">The sequence shown here is derived from an EMBL/GenBank/DDBJ whole genome shotgun (WGS) entry which is preliminary data.</text>
</comment>
<proteinExistence type="predicted"/>
<dbReference type="Proteomes" id="UP001149142">
    <property type="component" value="Unassembled WGS sequence"/>
</dbReference>